<feature type="region of interest" description="Disordered" evidence="2">
    <location>
        <begin position="133"/>
        <end position="153"/>
    </location>
</feature>
<name>A0A7I8VX73_9ANNE</name>
<keyword evidence="5" id="KW-1185">Reference proteome</keyword>
<dbReference type="InterPro" id="IPR015797">
    <property type="entry name" value="NUDIX_hydrolase-like_dom_sf"/>
</dbReference>
<dbReference type="InterPro" id="IPR000086">
    <property type="entry name" value="NUDIX_hydrolase_dom"/>
</dbReference>
<organism evidence="4 5">
    <name type="scientific">Dimorphilus gyrociliatus</name>
    <dbReference type="NCBI Taxonomy" id="2664684"/>
    <lineage>
        <taxon>Eukaryota</taxon>
        <taxon>Metazoa</taxon>
        <taxon>Spiralia</taxon>
        <taxon>Lophotrochozoa</taxon>
        <taxon>Annelida</taxon>
        <taxon>Polychaeta</taxon>
        <taxon>Polychaeta incertae sedis</taxon>
        <taxon>Dinophilidae</taxon>
        <taxon>Dimorphilus</taxon>
    </lineage>
</organism>
<dbReference type="EMBL" id="CAJFCJ010000013">
    <property type="protein sequence ID" value="CAD5120961.1"/>
    <property type="molecule type" value="Genomic_DNA"/>
</dbReference>
<dbReference type="FunFam" id="3.90.79.10:FF:000021">
    <property type="entry name" value="ADP-ribose pyrophosphatase, mitochondrial isoform X1"/>
    <property type="match status" value="1"/>
</dbReference>
<dbReference type="PANTHER" id="PTHR13030:SF8">
    <property type="entry name" value="ADP-RIBOSE PYROPHOSPHATASE, MITOCHONDRIAL"/>
    <property type="match status" value="1"/>
</dbReference>
<evidence type="ECO:0000313" key="5">
    <source>
        <dbReference type="Proteomes" id="UP000549394"/>
    </source>
</evidence>
<dbReference type="GO" id="GO:0047631">
    <property type="term" value="F:ADP-ribose diphosphatase activity"/>
    <property type="evidence" value="ECO:0007669"/>
    <property type="project" value="InterPro"/>
</dbReference>
<comment type="caution">
    <text evidence="4">The sequence shown here is derived from an EMBL/GenBank/DDBJ whole genome shotgun (WGS) entry which is preliminary data.</text>
</comment>
<dbReference type="PANTHER" id="PTHR13030">
    <property type="entry name" value="NUDIX HYDROLASE"/>
    <property type="match status" value="1"/>
</dbReference>
<reference evidence="4 5" key="1">
    <citation type="submission" date="2020-08" db="EMBL/GenBank/DDBJ databases">
        <authorList>
            <person name="Hejnol A."/>
        </authorList>
    </citation>
    <scope>NUCLEOTIDE SEQUENCE [LARGE SCALE GENOMIC DNA]</scope>
</reference>
<evidence type="ECO:0000256" key="2">
    <source>
        <dbReference type="SAM" id="MobiDB-lite"/>
    </source>
</evidence>
<evidence type="ECO:0000256" key="1">
    <source>
        <dbReference type="SAM" id="Coils"/>
    </source>
</evidence>
<dbReference type="Pfam" id="PF00293">
    <property type="entry name" value="NUDIX"/>
    <property type="match status" value="1"/>
</dbReference>
<protein>
    <submittedName>
        <fullName evidence="4">DgyrCDS9507</fullName>
    </submittedName>
</protein>
<dbReference type="InterPro" id="IPR039989">
    <property type="entry name" value="NUDT9"/>
</dbReference>
<keyword evidence="1" id="KW-0175">Coiled coil</keyword>
<dbReference type="Pfam" id="PF25969">
    <property type="entry name" value="NUDT9_N"/>
    <property type="match status" value="1"/>
</dbReference>
<evidence type="ECO:0000259" key="3">
    <source>
        <dbReference type="PROSITE" id="PS51462"/>
    </source>
</evidence>
<feature type="coiled-coil region" evidence="1">
    <location>
        <begin position="212"/>
        <end position="239"/>
    </location>
</feature>
<dbReference type="OrthoDB" id="9972248at2759"/>
<gene>
    <name evidence="4" type="ORF">DGYR_LOCUS8968</name>
</gene>
<dbReference type="PROSITE" id="PS51462">
    <property type="entry name" value="NUDIX"/>
    <property type="match status" value="1"/>
</dbReference>
<sequence length="318" mass="36437">MAAVVAWLYGFVEKGQNLLVEIWRQIFVTQNPSLHYKAKAEAKTAAYGKYNVLRIVVANELLDWSISYPDYNPVYFTAPGVLKDSKGVKPIWADDEPINWTLTPNWNAIDEINGHKVNRISYEKTYDFETTEGDQRVPLNPRGRRGIRGRGELGRWGPNHAADPIVTRWADREKRILEFVAIQRRDTGEWAIPGGMVDAGEVISETLKREFCEEALASLEVSDEERKQLKEKIDELFANGEEIYKGYVDDPRNTDNAWMETEAYNFHDEEGSSFSKIELKAGDDAKHVQWMPITSDIKLYASHSDFVRKVAQRHNANL</sequence>
<dbReference type="CDD" id="cd03670">
    <property type="entry name" value="NUDIX_ADPRase_Nudt9"/>
    <property type="match status" value="1"/>
</dbReference>
<dbReference type="AlphaFoldDB" id="A0A7I8VX73"/>
<proteinExistence type="predicted"/>
<dbReference type="Proteomes" id="UP000549394">
    <property type="component" value="Unassembled WGS sequence"/>
</dbReference>
<feature type="domain" description="Nudix hydrolase" evidence="3">
    <location>
        <begin position="155"/>
        <end position="313"/>
    </location>
</feature>
<dbReference type="Gene3D" id="3.90.79.10">
    <property type="entry name" value="Nucleoside Triphosphate Pyrophosphohydrolase"/>
    <property type="match status" value="1"/>
</dbReference>
<accession>A0A7I8VX73</accession>
<dbReference type="SUPFAM" id="SSF55811">
    <property type="entry name" value="Nudix"/>
    <property type="match status" value="1"/>
</dbReference>
<evidence type="ECO:0000313" key="4">
    <source>
        <dbReference type="EMBL" id="CAD5120961.1"/>
    </source>
</evidence>